<dbReference type="EMBL" id="LLXZ01000152">
    <property type="protein sequence ID" value="KRR02821.1"/>
    <property type="molecule type" value="Genomic_DNA"/>
</dbReference>
<dbReference type="RefSeq" id="WP_057837948.1">
    <property type="nucleotide sequence ID" value="NZ_LLXZ01000152.1"/>
</dbReference>
<reference evidence="1 2" key="1">
    <citation type="submission" date="2014-03" db="EMBL/GenBank/DDBJ databases">
        <title>Bradyrhizobium valentinum sp. nov., isolated from effective nodules of Lupinus mariae-josephae, a lupine endemic of basic-lime soils in Eastern Spain.</title>
        <authorList>
            <person name="Duran D."/>
            <person name="Rey L."/>
            <person name="Navarro A."/>
            <person name="Busquets A."/>
            <person name="Imperial J."/>
            <person name="Ruiz-Argueso T."/>
        </authorList>
    </citation>
    <scope>NUCLEOTIDE SEQUENCE [LARGE SCALE GENOMIC DNA]</scope>
    <source>
        <strain evidence="1 2">PAC68</strain>
    </source>
</reference>
<proteinExistence type="predicted"/>
<dbReference type="STRING" id="280332.CQ12_07055"/>
<keyword evidence="2" id="KW-1185">Reference proteome</keyword>
<dbReference type="Proteomes" id="UP000050863">
    <property type="component" value="Unassembled WGS sequence"/>
</dbReference>
<sequence length="94" mass="9823">MANITVSPGRSGPIEVLVQLEDSDEKPLAVDALAVTLSNPDKDIASVTAAAERVAADSWRVRLTAAASGKWSLSLGIDLAKDDRVDIAAPILIE</sequence>
<name>A0A0R3LBF1_9BRAD</name>
<comment type="caution">
    <text evidence="1">The sequence shown here is derived from an EMBL/GenBank/DDBJ whole genome shotgun (WGS) entry which is preliminary data.</text>
</comment>
<gene>
    <name evidence="1" type="ORF">CQ12_07055</name>
</gene>
<accession>A0A0R3LBF1</accession>
<evidence type="ECO:0000313" key="2">
    <source>
        <dbReference type="Proteomes" id="UP000050863"/>
    </source>
</evidence>
<evidence type="ECO:0000313" key="1">
    <source>
        <dbReference type="EMBL" id="KRR02821.1"/>
    </source>
</evidence>
<organism evidence="1 2">
    <name type="scientific">Bradyrhizobium jicamae</name>
    <dbReference type="NCBI Taxonomy" id="280332"/>
    <lineage>
        <taxon>Bacteria</taxon>
        <taxon>Pseudomonadati</taxon>
        <taxon>Pseudomonadota</taxon>
        <taxon>Alphaproteobacteria</taxon>
        <taxon>Hyphomicrobiales</taxon>
        <taxon>Nitrobacteraceae</taxon>
        <taxon>Bradyrhizobium</taxon>
    </lineage>
</organism>
<protein>
    <submittedName>
        <fullName evidence="1">Uncharacterized protein</fullName>
    </submittedName>
</protein>
<dbReference type="AlphaFoldDB" id="A0A0R3LBF1"/>